<accession>A0A1I5QI55</accession>
<keyword evidence="2" id="KW-1185">Reference proteome</keyword>
<organism evidence="1 2">
    <name type="scientific">Sphingomonas rubra</name>
    <dbReference type="NCBI Taxonomy" id="634430"/>
    <lineage>
        <taxon>Bacteria</taxon>
        <taxon>Pseudomonadati</taxon>
        <taxon>Pseudomonadota</taxon>
        <taxon>Alphaproteobacteria</taxon>
        <taxon>Sphingomonadales</taxon>
        <taxon>Sphingomonadaceae</taxon>
        <taxon>Sphingomonas</taxon>
    </lineage>
</organism>
<evidence type="ECO:0000313" key="1">
    <source>
        <dbReference type="EMBL" id="SFP45913.1"/>
    </source>
</evidence>
<reference evidence="1 2" key="1">
    <citation type="submission" date="2016-10" db="EMBL/GenBank/DDBJ databases">
        <authorList>
            <person name="de Groot N.N."/>
        </authorList>
    </citation>
    <scope>NUCLEOTIDE SEQUENCE [LARGE SCALE GENOMIC DNA]</scope>
    <source>
        <strain evidence="1 2">CGMCC 1.9113</strain>
    </source>
</reference>
<dbReference type="Proteomes" id="UP000199586">
    <property type="component" value="Unassembled WGS sequence"/>
</dbReference>
<protein>
    <submittedName>
        <fullName evidence="1">Uncharacterized protein</fullName>
    </submittedName>
</protein>
<sequence length="154" mass="17027">MHRSIMAATSRSSIMAPSFLLILSTLVPAMMAIMPGGVVQRWTIHERVVIRVPRTEAGPASPVRWRERKAPRCLKLTEVSAATIAAPASVDLLMSDGRRIRARLEGECRSAGFYSGFYVRPGSDGMLCADRDVIRIRSGAACAIDRFRLLTQRR</sequence>
<name>A0A1I5QI55_9SPHN</name>
<evidence type="ECO:0000313" key="2">
    <source>
        <dbReference type="Proteomes" id="UP000199586"/>
    </source>
</evidence>
<gene>
    <name evidence="1" type="ORF">SAMN04488241_10265</name>
</gene>
<dbReference type="EMBL" id="FOXP01000002">
    <property type="protein sequence ID" value="SFP45913.1"/>
    <property type="molecule type" value="Genomic_DNA"/>
</dbReference>
<dbReference type="AlphaFoldDB" id="A0A1I5QI55"/>
<proteinExistence type="predicted"/>
<dbReference type="STRING" id="634430.SAMN04488241_10265"/>